<dbReference type="PANTHER" id="PTHR13675">
    <property type="entry name" value="LYR MOTIF-CONTAINING PROTEIN 2"/>
    <property type="match status" value="1"/>
</dbReference>
<evidence type="ECO:0000256" key="4">
    <source>
        <dbReference type="ARBA" id="ARBA00025715"/>
    </source>
</evidence>
<dbReference type="PANTHER" id="PTHR13675:SF1">
    <property type="entry name" value="SUCCINATE DEHYDROGENASE ASSEMBLY FACTOR 1, MITOCHONDRIAL"/>
    <property type="match status" value="1"/>
</dbReference>
<name>A0A409VGN0_9AGAR</name>
<dbReference type="EMBL" id="NHYE01005654">
    <property type="protein sequence ID" value="PPQ65414.1"/>
    <property type="molecule type" value="Genomic_DNA"/>
</dbReference>
<dbReference type="Pfam" id="PF05347">
    <property type="entry name" value="Complex1_LYR"/>
    <property type="match status" value="1"/>
</dbReference>
<dbReference type="InterPro" id="IPR008011">
    <property type="entry name" value="Complex1_LYR_dom"/>
</dbReference>
<dbReference type="InterPro" id="IPR045295">
    <property type="entry name" value="Complex1_LYR_SDHAF1_LYRM8"/>
</dbReference>
<evidence type="ECO:0000313" key="7">
    <source>
        <dbReference type="Proteomes" id="UP000284706"/>
    </source>
</evidence>
<accession>A0A409VGN0</accession>
<dbReference type="CDD" id="cd20268">
    <property type="entry name" value="Complex1_LYR_SDHAF1_LYRM8"/>
    <property type="match status" value="1"/>
</dbReference>
<dbReference type="AlphaFoldDB" id="A0A409VGN0"/>
<protein>
    <recommendedName>
        <fullName evidence="5">Complex 1 LYR protein domain-containing protein</fullName>
    </recommendedName>
</protein>
<evidence type="ECO:0000256" key="2">
    <source>
        <dbReference type="ARBA" id="ARBA00023128"/>
    </source>
</evidence>
<gene>
    <name evidence="6" type="ORF">CVT26_000039</name>
</gene>
<reference evidence="6 7" key="1">
    <citation type="journal article" date="2018" name="Evol. Lett.">
        <title>Horizontal gene cluster transfer increased hallucinogenic mushroom diversity.</title>
        <authorList>
            <person name="Reynolds H.T."/>
            <person name="Vijayakumar V."/>
            <person name="Gluck-Thaler E."/>
            <person name="Korotkin H.B."/>
            <person name="Matheny P.B."/>
            <person name="Slot J.C."/>
        </authorList>
    </citation>
    <scope>NUCLEOTIDE SEQUENCE [LARGE SCALE GENOMIC DNA]</scope>
    <source>
        <strain evidence="6 7">SRW20</strain>
    </source>
</reference>
<keyword evidence="7" id="KW-1185">Reference proteome</keyword>
<organism evidence="6 7">
    <name type="scientific">Gymnopilus dilepis</name>
    <dbReference type="NCBI Taxonomy" id="231916"/>
    <lineage>
        <taxon>Eukaryota</taxon>
        <taxon>Fungi</taxon>
        <taxon>Dikarya</taxon>
        <taxon>Basidiomycota</taxon>
        <taxon>Agaricomycotina</taxon>
        <taxon>Agaricomycetes</taxon>
        <taxon>Agaricomycetidae</taxon>
        <taxon>Agaricales</taxon>
        <taxon>Agaricineae</taxon>
        <taxon>Hymenogastraceae</taxon>
        <taxon>Gymnopilus</taxon>
    </lineage>
</organism>
<dbReference type="InParanoid" id="A0A409VGN0"/>
<feature type="domain" description="Complex 1 LYR protein" evidence="5">
    <location>
        <begin position="10"/>
        <end position="69"/>
    </location>
</feature>
<dbReference type="OrthoDB" id="273010at2759"/>
<proteinExistence type="inferred from homology"/>
<evidence type="ECO:0000259" key="5">
    <source>
        <dbReference type="Pfam" id="PF05347"/>
    </source>
</evidence>
<evidence type="ECO:0000313" key="6">
    <source>
        <dbReference type="EMBL" id="PPQ65414.1"/>
    </source>
</evidence>
<sequence length="97" mass="11355">MPVGKSGLQKEVLHLYRRALRMAKNKPEAVRPKFSLFVRYNFRTNATKISSRNVSYIEHLLRQGKKQIEQYEDPAVKDCFVSREMTEWASKNLTSHA</sequence>
<evidence type="ECO:0000256" key="3">
    <source>
        <dbReference type="ARBA" id="ARBA00023186"/>
    </source>
</evidence>
<comment type="caution">
    <text evidence="6">The sequence shown here is derived from an EMBL/GenBank/DDBJ whole genome shotgun (WGS) entry which is preliminary data.</text>
</comment>
<keyword evidence="2" id="KW-0496">Mitochondrion</keyword>
<comment type="subcellular location">
    <subcellularLocation>
        <location evidence="1">Mitochondrion matrix</location>
    </subcellularLocation>
</comment>
<comment type="similarity">
    <text evidence="4">Belongs to the complex I LYR family. SDHAF1 subfamily.</text>
</comment>
<dbReference type="STRING" id="231916.A0A409VGN0"/>
<dbReference type="FunCoup" id="A0A409VGN0">
    <property type="interactions" value="129"/>
</dbReference>
<dbReference type="Proteomes" id="UP000284706">
    <property type="component" value="Unassembled WGS sequence"/>
</dbReference>
<evidence type="ECO:0000256" key="1">
    <source>
        <dbReference type="ARBA" id="ARBA00004305"/>
    </source>
</evidence>
<dbReference type="GO" id="GO:0034553">
    <property type="term" value="P:mitochondrial respiratory chain complex II assembly"/>
    <property type="evidence" value="ECO:0007669"/>
    <property type="project" value="InterPro"/>
</dbReference>
<dbReference type="GO" id="GO:0005759">
    <property type="term" value="C:mitochondrial matrix"/>
    <property type="evidence" value="ECO:0007669"/>
    <property type="project" value="UniProtKB-SubCell"/>
</dbReference>
<keyword evidence="3" id="KW-0143">Chaperone</keyword>